<dbReference type="GeneID" id="92815436"/>
<dbReference type="InterPro" id="IPR033450">
    <property type="entry name" value="NlpE_C"/>
</dbReference>
<dbReference type="STRING" id="742725.HMPREF9450_01530"/>
<dbReference type="HOGENOM" id="CLU_917131_0_0_10"/>
<keyword evidence="4" id="KW-1185">Reference proteome</keyword>
<evidence type="ECO:0000313" key="4">
    <source>
        <dbReference type="Proteomes" id="UP000006008"/>
    </source>
</evidence>
<dbReference type="EMBL" id="ADLD01000013">
    <property type="protein sequence ID" value="EHB91481.1"/>
    <property type="molecule type" value="Genomic_DNA"/>
</dbReference>
<evidence type="ECO:0000313" key="3">
    <source>
        <dbReference type="EMBL" id="EHB91481.1"/>
    </source>
</evidence>
<evidence type="ECO:0000259" key="2">
    <source>
        <dbReference type="Pfam" id="PF17185"/>
    </source>
</evidence>
<dbReference type="InterPro" id="IPR038139">
    <property type="entry name" value="NlpE_C_sf"/>
</dbReference>
<dbReference type="eggNOG" id="COG3015">
    <property type="taxonomic scope" value="Bacteria"/>
</dbReference>
<reference evidence="3 4" key="1">
    <citation type="submission" date="2011-08" db="EMBL/GenBank/DDBJ databases">
        <title>The Genome Sequence of Alistipes indistinctus YIT 12060.</title>
        <authorList>
            <consortium name="The Broad Institute Genome Sequencing Platform"/>
            <person name="Earl A."/>
            <person name="Ward D."/>
            <person name="Feldgarden M."/>
            <person name="Gevers D."/>
            <person name="Morotomi M."/>
            <person name="Young S.K."/>
            <person name="Zeng Q."/>
            <person name="Gargeya S."/>
            <person name="Fitzgerald M."/>
            <person name="Haas B."/>
            <person name="Abouelleil A."/>
            <person name="Alvarado L."/>
            <person name="Arachchi H.M."/>
            <person name="Berlin A."/>
            <person name="Brown A."/>
            <person name="Chapman S.B."/>
            <person name="Chen Z."/>
            <person name="Dunbar C."/>
            <person name="Freedman E."/>
            <person name="Gearin G."/>
            <person name="Gellesch M."/>
            <person name="Goldberg J."/>
            <person name="Griggs A."/>
            <person name="Gujja S."/>
            <person name="Heiman D."/>
            <person name="Howarth C."/>
            <person name="Larson L."/>
            <person name="Lui A."/>
            <person name="MacDonald P.J.P."/>
            <person name="Montmayeur A."/>
            <person name="Murphy C."/>
            <person name="Neiman D."/>
            <person name="Pearson M."/>
            <person name="Priest M."/>
            <person name="Roberts A."/>
            <person name="Saif S."/>
            <person name="Shea T."/>
            <person name="Shenoy N."/>
            <person name="Sisk P."/>
            <person name="Stolte C."/>
            <person name="Sykes S."/>
            <person name="Wortman J."/>
            <person name="Nusbaum C."/>
            <person name="Birren B."/>
        </authorList>
    </citation>
    <scope>NUCLEOTIDE SEQUENCE [LARGE SCALE GENOMIC DNA]</scope>
    <source>
        <strain evidence="3 4">YIT 12060</strain>
    </source>
</reference>
<feature type="domain" description="NlpE C-terminal OB" evidence="2">
    <location>
        <begin position="72"/>
        <end position="159"/>
    </location>
</feature>
<dbReference type="OrthoDB" id="1099427at2"/>
<dbReference type="AlphaFoldDB" id="G5HA65"/>
<feature type="region of interest" description="Disordered" evidence="1">
    <location>
        <begin position="232"/>
        <end position="257"/>
    </location>
</feature>
<sequence>MKLQEMLRGGRTVPGGPKYVVSSVRPEISAVPAFRRSGGLAAVCMVLLALSVLAACTAKTPNREEVLPMDFLSGEFTYMADAAMFRDCATGLRFPVAQTGDYLRTEREYTARSQGVGDPVHVRLRGHIDLMPSAEESQGLVPTLVIDSLLGFDDNQACNPGVMMVGIYVSEDGSGRSVLHLRSDYTCSFQNYGADGSAEHREGRWGLVAEEELVLLLPPSTLTEQMPVLDPDAGSGQGMGPGGANGTASGTAAGAMSGDAVVQSSSVQSGPDEQWLFEVVSEQGVLVRNNGADKSQVFRKEYL</sequence>
<gene>
    <name evidence="3" type="ORF">HMPREF9450_01530</name>
</gene>
<evidence type="ECO:0000256" key="1">
    <source>
        <dbReference type="SAM" id="MobiDB-lite"/>
    </source>
</evidence>
<dbReference type="Pfam" id="PF17185">
    <property type="entry name" value="NlpE_C"/>
    <property type="match status" value="1"/>
</dbReference>
<name>G5HA65_9BACT</name>
<proteinExistence type="predicted"/>
<organism evidence="3 4">
    <name type="scientific">Alistipes indistinctus YIT 12060</name>
    <dbReference type="NCBI Taxonomy" id="742725"/>
    <lineage>
        <taxon>Bacteria</taxon>
        <taxon>Pseudomonadati</taxon>
        <taxon>Bacteroidota</taxon>
        <taxon>Bacteroidia</taxon>
        <taxon>Bacteroidales</taxon>
        <taxon>Rikenellaceae</taxon>
        <taxon>Alistipes</taxon>
    </lineage>
</organism>
<dbReference type="Proteomes" id="UP000006008">
    <property type="component" value="Unassembled WGS sequence"/>
</dbReference>
<dbReference type="PATRIC" id="fig|742725.3.peg.1622"/>
<comment type="caution">
    <text evidence="3">The sequence shown here is derived from an EMBL/GenBank/DDBJ whole genome shotgun (WGS) entry which is preliminary data.</text>
</comment>
<feature type="compositionally biased region" description="Low complexity" evidence="1">
    <location>
        <begin position="246"/>
        <end position="257"/>
    </location>
</feature>
<feature type="compositionally biased region" description="Gly residues" evidence="1">
    <location>
        <begin position="235"/>
        <end position="245"/>
    </location>
</feature>
<dbReference type="Gene3D" id="2.40.50.540">
    <property type="match status" value="1"/>
</dbReference>
<accession>G5HA65</accession>
<dbReference type="RefSeq" id="WP_009134336.1">
    <property type="nucleotide sequence ID" value="NZ_CP102250.1"/>
</dbReference>
<protein>
    <recommendedName>
        <fullName evidence="2">NlpE C-terminal OB domain-containing protein</fullName>
    </recommendedName>
</protein>